<proteinExistence type="predicted"/>
<evidence type="ECO:0000313" key="2">
    <source>
        <dbReference type="Proteomes" id="UP000006727"/>
    </source>
</evidence>
<sequence length="30" mass="3444">MENVDVRQCYFLQLQSHLCGPVFKGSSNDK</sequence>
<accession>A0A7I4FDS6</accession>
<dbReference type="AlphaFoldDB" id="A0A7I4FDS6"/>
<dbReference type="EnsemblPlants" id="Pp3c21_1310V3.2">
    <property type="protein sequence ID" value="Pp3c21_1310V3.2"/>
    <property type="gene ID" value="Pp3c21_1310"/>
</dbReference>
<dbReference type="Gramene" id="Pp3c21_1310V3.2">
    <property type="protein sequence ID" value="Pp3c21_1310V3.2"/>
    <property type="gene ID" value="Pp3c21_1310"/>
</dbReference>
<dbReference type="EMBL" id="ABEU02000021">
    <property type="status" value="NOT_ANNOTATED_CDS"/>
    <property type="molecule type" value="Genomic_DNA"/>
</dbReference>
<organism evidence="1 2">
    <name type="scientific">Physcomitrium patens</name>
    <name type="common">Spreading-leaved earth moss</name>
    <name type="synonym">Physcomitrella patens</name>
    <dbReference type="NCBI Taxonomy" id="3218"/>
    <lineage>
        <taxon>Eukaryota</taxon>
        <taxon>Viridiplantae</taxon>
        <taxon>Streptophyta</taxon>
        <taxon>Embryophyta</taxon>
        <taxon>Bryophyta</taxon>
        <taxon>Bryophytina</taxon>
        <taxon>Bryopsida</taxon>
        <taxon>Funariidae</taxon>
        <taxon>Funariales</taxon>
        <taxon>Funariaceae</taxon>
        <taxon>Physcomitrium</taxon>
    </lineage>
</organism>
<reference evidence="1 2" key="2">
    <citation type="journal article" date="2018" name="Plant J.">
        <title>The Physcomitrella patens chromosome-scale assembly reveals moss genome structure and evolution.</title>
        <authorList>
            <person name="Lang D."/>
            <person name="Ullrich K.K."/>
            <person name="Murat F."/>
            <person name="Fuchs J."/>
            <person name="Jenkins J."/>
            <person name="Haas F.B."/>
            <person name="Piednoel M."/>
            <person name="Gundlach H."/>
            <person name="Van Bel M."/>
            <person name="Meyberg R."/>
            <person name="Vives C."/>
            <person name="Morata J."/>
            <person name="Symeonidi A."/>
            <person name="Hiss M."/>
            <person name="Muchero W."/>
            <person name="Kamisugi Y."/>
            <person name="Saleh O."/>
            <person name="Blanc G."/>
            <person name="Decker E.L."/>
            <person name="van Gessel N."/>
            <person name="Grimwood J."/>
            <person name="Hayes R.D."/>
            <person name="Graham S.W."/>
            <person name="Gunter L.E."/>
            <person name="McDaniel S.F."/>
            <person name="Hoernstein S.N.W."/>
            <person name="Larsson A."/>
            <person name="Li F.W."/>
            <person name="Perroud P.F."/>
            <person name="Phillips J."/>
            <person name="Ranjan P."/>
            <person name="Rokshar D.S."/>
            <person name="Rothfels C.J."/>
            <person name="Schneider L."/>
            <person name="Shu S."/>
            <person name="Stevenson D.W."/>
            <person name="Thummler F."/>
            <person name="Tillich M."/>
            <person name="Villarreal Aguilar J.C."/>
            <person name="Widiez T."/>
            <person name="Wong G.K."/>
            <person name="Wymore A."/>
            <person name="Zhang Y."/>
            <person name="Zimmer A.D."/>
            <person name="Quatrano R.S."/>
            <person name="Mayer K.F.X."/>
            <person name="Goodstein D."/>
            <person name="Casacuberta J.M."/>
            <person name="Vandepoele K."/>
            <person name="Reski R."/>
            <person name="Cuming A.C."/>
            <person name="Tuskan G.A."/>
            <person name="Maumus F."/>
            <person name="Salse J."/>
            <person name="Schmutz J."/>
            <person name="Rensing S.A."/>
        </authorList>
    </citation>
    <scope>NUCLEOTIDE SEQUENCE [LARGE SCALE GENOMIC DNA]</scope>
    <source>
        <strain evidence="1 2">cv. Gransden 2004</strain>
    </source>
</reference>
<keyword evidence="2" id="KW-1185">Reference proteome</keyword>
<protein>
    <submittedName>
        <fullName evidence="1">Uncharacterized protein</fullName>
    </submittedName>
</protein>
<dbReference type="Proteomes" id="UP000006727">
    <property type="component" value="Chromosome 21"/>
</dbReference>
<reference evidence="1 2" key="1">
    <citation type="journal article" date="2008" name="Science">
        <title>The Physcomitrella genome reveals evolutionary insights into the conquest of land by plants.</title>
        <authorList>
            <person name="Rensing S."/>
            <person name="Lang D."/>
            <person name="Zimmer A."/>
            <person name="Terry A."/>
            <person name="Salamov A."/>
            <person name="Shapiro H."/>
            <person name="Nishiyama T."/>
            <person name="Perroud P.-F."/>
            <person name="Lindquist E."/>
            <person name="Kamisugi Y."/>
            <person name="Tanahashi T."/>
            <person name="Sakakibara K."/>
            <person name="Fujita T."/>
            <person name="Oishi K."/>
            <person name="Shin-I T."/>
            <person name="Kuroki Y."/>
            <person name="Toyoda A."/>
            <person name="Suzuki Y."/>
            <person name="Hashimoto A."/>
            <person name="Yamaguchi K."/>
            <person name="Sugano A."/>
            <person name="Kohara Y."/>
            <person name="Fujiyama A."/>
            <person name="Anterola A."/>
            <person name="Aoki S."/>
            <person name="Ashton N."/>
            <person name="Barbazuk W.B."/>
            <person name="Barker E."/>
            <person name="Bennetzen J."/>
            <person name="Bezanilla M."/>
            <person name="Blankenship R."/>
            <person name="Cho S.H."/>
            <person name="Dutcher S."/>
            <person name="Estelle M."/>
            <person name="Fawcett J.A."/>
            <person name="Gundlach H."/>
            <person name="Hanada K."/>
            <person name="Heyl A."/>
            <person name="Hicks K.A."/>
            <person name="Hugh J."/>
            <person name="Lohr M."/>
            <person name="Mayer K."/>
            <person name="Melkozernov A."/>
            <person name="Murata T."/>
            <person name="Nelson D."/>
            <person name="Pils B."/>
            <person name="Prigge M."/>
            <person name="Reiss B."/>
            <person name="Renner T."/>
            <person name="Rombauts S."/>
            <person name="Rushton P."/>
            <person name="Sanderfoot A."/>
            <person name="Schween G."/>
            <person name="Shiu S.-H."/>
            <person name="Stueber K."/>
            <person name="Theodoulou F.L."/>
            <person name="Tu H."/>
            <person name="Van de Peer Y."/>
            <person name="Verrier P.J."/>
            <person name="Waters E."/>
            <person name="Wood A."/>
            <person name="Yang L."/>
            <person name="Cove D."/>
            <person name="Cuming A."/>
            <person name="Hasebe M."/>
            <person name="Lucas S."/>
            <person name="Mishler D.B."/>
            <person name="Reski R."/>
            <person name="Grigoriev I."/>
            <person name="Quatrano R.S."/>
            <person name="Boore J.L."/>
        </authorList>
    </citation>
    <scope>NUCLEOTIDE SEQUENCE [LARGE SCALE GENOMIC DNA]</scope>
    <source>
        <strain evidence="1 2">cv. Gransden 2004</strain>
    </source>
</reference>
<name>A0A7I4FDS6_PHYPA</name>
<evidence type="ECO:0000313" key="1">
    <source>
        <dbReference type="EnsemblPlants" id="Pp3c21_1310V3.2"/>
    </source>
</evidence>
<reference evidence="1" key="3">
    <citation type="submission" date="2020-12" db="UniProtKB">
        <authorList>
            <consortium name="EnsemblPlants"/>
        </authorList>
    </citation>
    <scope>IDENTIFICATION</scope>
</reference>